<dbReference type="InterPro" id="IPR018875">
    <property type="entry name" value="Antirepressor_Ant_N"/>
</dbReference>
<dbReference type="Proteomes" id="UP000095607">
    <property type="component" value="Chromosome"/>
</dbReference>
<dbReference type="EMBL" id="CP017420">
    <property type="protein sequence ID" value="AOV02374.1"/>
    <property type="molecule type" value="Genomic_DNA"/>
</dbReference>
<dbReference type="RefSeq" id="WP_052734000.1">
    <property type="nucleotide sequence ID" value="NZ_CBCSDN010000084.1"/>
</dbReference>
<keyword evidence="3" id="KW-1185">Reference proteome</keyword>
<organism evidence="2 3">
    <name type="scientific">Delftia tsuruhatensis</name>
    <dbReference type="NCBI Taxonomy" id="180282"/>
    <lineage>
        <taxon>Bacteria</taxon>
        <taxon>Pseudomonadati</taxon>
        <taxon>Pseudomonadota</taxon>
        <taxon>Betaproteobacteria</taxon>
        <taxon>Burkholderiales</taxon>
        <taxon>Comamonadaceae</taxon>
        <taxon>Delftia</taxon>
    </lineage>
</organism>
<dbReference type="PRINTS" id="PR01994">
    <property type="entry name" value="ANTIREPRESSR"/>
</dbReference>
<feature type="domain" description="Antirepressor protein ant N-terminal" evidence="1">
    <location>
        <begin position="14"/>
        <end position="125"/>
    </location>
</feature>
<evidence type="ECO:0000313" key="3">
    <source>
        <dbReference type="Proteomes" id="UP000095607"/>
    </source>
</evidence>
<dbReference type="Pfam" id="PF10547">
    <property type="entry name" value="P22_AR_N"/>
    <property type="match status" value="1"/>
</dbReference>
<proteinExistence type="predicted"/>
<evidence type="ECO:0000259" key="1">
    <source>
        <dbReference type="Pfam" id="PF10547"/>
    </source>
</evidence>
<protein>
    <recommendedName>
        <fullName evidence="1">Antirepressor protein ant N-terminal domain-containing protein</fullName>
    </recommendedName>
</protein>
<accession>A0ABN4SLV7</accession>
<gene>
    <name evidence="2" type="ORF">BI380_14035</name>
</gene>
<sequence>MSDSTQVSTSRAITVPFHGLEIALVEHEGQPFTPMKALVSAMGLSWSGQFEKMKENAARWGIRNIRTPSDGGVQEVVGLPLRKLPGWLATLEPKKMKSAETAAKVVVFQNECDDVLWQYWNDGVAINPRAVYAVNPGDKLTAEEAESLRLMLKTAADRLPKAKQAALMVQGWSKLKAHFKVGYREIPRHEFSEAVSIIARHTAEWEVVDEEPPLATDNEKIKKAFALASEVAQQAAITVFNAVVDDNDEHKHDRWMFHMDWNAGTGAPKPWAKPIKANAMVASMADLPGRLLEKGSMLPTNQELADLAAACNQRLAQRMQYEASKPLSFVS</sequence>
<reference evidence="2 3" key="1">
    <citation type="submission" date="2016-09" db="EMBL/GenBank/DDBJ databases">
        <title>Complete genome sequence of Deltia acidovorans CM13 isolated from murine proximal colonic tissue.</title>
        <authorList>
            <person name="Saffarian A."/>
        </authorList>
    </citation>
    <scope>NUCLEOTIDE SEQUENCE [LARGE SCALE GENOMIC DNA]</scope>
    <source>
        <strain evidence="2 3">CM13</strain>
    </source>
</reference>
<name>A0ABN4SLV7_9BURK</name>
<evidence type="ECO:0000313" key="2">
    <source>
        <dbReference type="EMBL" id="AOV02374.1"/>
    </source>
</evidence>